<dbReference type="SUPFAM" id="SSF143011">
    <property type="entry name" value="RelE-like"/>
    <property type="match status" value="1"/>
</dbReference>
<dbReference type="Gene3D" id="3.30.2310.20">
    <property type="entry name" value="RelE-like"/>
    <property type="match status" value="1"/>
</dbReference>
<dbReference type="OrthoDB" id="5570653at2"/>
<dbReference type="EMBL" id="JANJ01000003">
    <property type="protein sequence ID" value="EXI62431.1"/>
    <property type="molecule type" value="Genomic_DNA"/>
</dbReference>
<keyword evidence="1" id="KW-1277">Toxin-antitoxin system</keyword>
<sequence length="83" mass="9955">MKVIVFQRKALKQLRKIPSGADIRRKCDGLAYFPYCANIKALTNHQYEYRFRVGDYRIFFNIEGDTMNIISIEEVKKRDERTY</sequence>
<gene>
    <name evidence="2" type="ORF">AK33_04075</name>
</gene>
<dbReference type="InterPro" id="IPR007712">
    <property type="entry name" value="RelE/ParE_toxin"/>
</dbReference>
<evidence type="ECO:0000313" key="2">
    <source>
        <dbReference type="EMBL" id="EXI62431.1"/>
    </source>
</evidence>
<comment type="caution">
    <text evidence="2">The sequence shown here is derived from an EMBL/GenBank/DDBJ whole genome shotgun (WGS) entry which is preliminary data.</text>
</comment>
<reference evidence="2 3" key="1">
    <citation type="journal article" date="2014" name="Genome Announc.">
        <title>Genome Sequence of a Presumptive Mannheimia haemolytica Strain with an A1/A6-Cross-Reactive Serotype from a White-Tailed Deer (Odocoileus virginianus).</title>
        <authorList>
            <person name="Lawrence P.K."/>
            <person name="Bey R.F."/>
            <person name="Wiener B."/>
            <person name="Kittichotirat W."/>
            <person name="Bumgarner R.E."/>
        </authorList>
    </citation>
    <scope>NUCLEOTIDE SEQUENCE [LARGE SCALE GENOMIC DNA]</scope>
    <source>
        <strain evidence="2 3">PKL10</strain>
    </source>
</reference>
<organism evidence="2 3">
    <name type="scientific">Mannheimia granulomatis</name>
    <dbReference type="NCBI Taxonomy" id="85402"/>
    <lineage>
        <taxon>Bacteria</taxon>
        <taxon>Pseudomonadati</taxon>
        <taxon>Pseudomonadota</taxon>
        <taxon>Gammaproteobacteria</taxon>
        <taxon>Pasteurellales</taxon>
        <taxon>Pasteurellaceae</taxon>
        <taxon>Mannheimia</taxon>
    </lineage>
</organism>
<evidence type="ECO:0000313" key="3">
    <source>
        <dbReference type="Proteomes" id="UP000054123"/>
    </source>
</evidence>
<dbReference type="Proteomes" id="UP000054123">
    <property type="component" value="Unassembled WGS sequence"/>
</dbReference>
<protein>
    <submittedName>
        <fullName evidence="2">Cytotoxic translational repressor of toxin-antitoxin stability system</fullName>
    </submittedName>
</protein>
<name>A0A011MIY4_9PAST</name>
<keyword evidence="3" id="KW-1185">Reference proteome</keyword>
<accession>A0A011MIY4</accession>
<dbReference type="RefSeq" id="WP_042802135.1">
    <property type="nucleotide sequence ID" value="NZ_AVSP01000013.1"/>
</dbReference>
<dbReference type="InterPro" id="IPR035093">
    <property type="entry name" value="RelE/ParE_toxin_dom_sf"/>
</dbReference>
<dbReference type="PATRIC" id="fig|1450449.3.peg.779"/>
<evidence type="ECO:0000256" key="1">
    <source>
        <dbReference type="ARBA" id="ARBA00022649"/>
    </source>
</evidence>
<dbReference type="AlphaFoldDB" id="A0A011MIY4"/>
<proteinExistence type="predicted"/>
<dbReference type="Pfam" id="PF05016">
    <property type="entry name" value="ParE_toxin"/>
    <property type="match status" value="1"/>
</dbReference>